<name>U9UZ69_RHIID</name>
<dbReference type="EMBL" id="KI274392">
    <property type="protein sequence ID" value="ESA23888.1"/>
    <property type="molecule type" value="Genomic_DNA"/>
</dbReference>
<sequence length="81" mass="9367">MKYHGSKLIYHGKVLLRNLIFYIVYVSGSEISDIDRRSYGCDNLFRKSNVVKEYEIFFEQRNKLMLGLALNGLGSAYSLPL</sequence>
<reference evidence="1" key="1">
    <citation type="submission" date="2013-07" db="EMBL/GenBank/DDBJ databases">
        <title>The genome of an arbuscular mycorrhizal fungus provides insights into the evolution of the oldest plant symbiosis.</title>
        <authorList>
            <consortium name="DOE Joint Genome Institute"/>
            <person name="Tisserant E."/>
            <person name="Malbreil M."/>
            <person name="Kuo A."/>
            <person name="Kohler A."/>
            <person name="Symeonidi A."/>
            <person name="Balestrini R."/>
            <person name="Charron P."/>
            <person name="Duensing N."/>
            <person name="Frei-dit-Frey N."/>
            <person name="Gianinazzi-Pearson V."/>
            <person name="Gilbert B."/>
            <person name="Handa Y."/>
            <person name="Hijri M."/>
            <person name="Kaul R."/>
            <person name="Kawaguchi M."/>
            <person name="Krajinski F."/>
            <person name="Lammers P."/>
            <person name="Lapierre D."/>
            <person name="Masclaux F.G."/>
            <person name="Murat C."/>
            <person name="Morin E."/>
            <person name="Ndikumana S."/>
            <person name="Pagni M."/>
            <person name="Petitpierre D."/>
            <person name="Requena N."/>
            <person name="Rosikiewicz P."/>
            <person name="Riley R."/>
            <person name="Saito K."/>
            <person name="San Clemente H."/>
            <person name="Shapiro H."/>
            <person name="van Tuinen D."/>
            <person name="Becard G."/>
            <person name="Bonfante P."/>
            <person name="Paszkowski U."/>
            <person name="Shachar-Hill Y."/>
            <person name="Young J.P."/>
            <person name="Sanders I.R."/>
            <person name="Henrissat B."/>
            <person name="Rensing S.A."/>
            <person name="Grigoriev I.V."/>
            <person name="Corradi N."/>
            <person name="Roux C."/>
            <person name="Martin F."/>
        </authorList>
    </citation>
    <scope>NUCLEOTIDE SEQUENCE</scope>
    <source>
        <strain evidence="1">DAOM 197198</strain>
    </source>
</reference>
<dbReference type="AlphaFoldDB" id="U9UZ69"/>
<gene>
    <name evidence="1" type="ORF">GLOINDRAFT_14969</name>
</gene>
<accession>U9UZ69</accession>
<proteinExistence type="predicted"/>
<organism evidence="1">
    <name type="scientific">Rhizophagus irregularis (strain DAOM 181602 / DAOM 197198 / MUCL 43194)</name>
    <name type="common">Arbuscular mycorrhizal fungus</name>
    <name type="synonym">Glomus intraradices</name>
    <dbReference type="NCBI Taxonomy" id="747089"/>
    <lineage>
        <taxon>Eukaryota</taxon>
        <taxon>Fungi</taxon>
        <taxon>Fungi incertae sedis</taxon>
        <taxon>Mucoromycota</taxon>
        <taxon>Glomeromycotina</taxon>
        <taxon>Glomeromycetes</taxon>
        <taxon>Glomerales</taxon>
        <taxon>Glomeraceae</taxon>
        <taxon>Rhizophagus</taxon>
    </lineage>
</organism>
<dbReference type="VEuPathDB" id="FungiDB:RhiirFUN_021792"/>
<dbReference type="HOGENOM" id="CLU_195472_0_0_1"/>
<protein>
    <submittedName>
        <fullName evidence="1">Uncharacterized protein</fullName>
    </submittedName>
</protein>
<evidence type="ECO:0000313" key="1">
    <source>
        <dbReference type="EMBL" id="ESA23888.1"/>
    </source>
</evidence>